<evidence type="ECO:0000259" key="1">
    <source>
        <dbReference type="Pfam" id="PF12961"/>
    </source>
</evidence>
<organism evidence="2">
    <name type="scientific">uncultured Caudovirales phage</name>
    <dbReference type="NCBI Taxonomy" id="2100421"/>
    <lineage>
        <taxon>Viruses</taxon>
        <taxon>Duplodnaviria</taxon>
        <taxon>Heunggongvirae</taxon>
        <taxon>Uroviricota</taxon>
        <taxon>Caudoviricetes</taxon>
        <taxon>Peduoviridae</taxon>
        <taxon>Maltschvirus</taxon>
        <taxon>Maltschvirus maltsch</taxon>
    </lineage>
</organism>
<gene>
    <name evidence="2" type="ORF">UFOVP447_217</name>
</gene>
<evidence type="ECO:0000313" key="2">
    <source>
        <dbReference type="EMBL" id="CAB4143718.1"/>
    </source>
</evidence>
<proteinExistence type="predicted"/>
<feature type="domain" description="DUF3850" evidence="1">
    <location>
        <begin position="5"/>
        <end position="85"/>
    </location>
</feature>
<accession>A0A6J5MAL2</accession>
<dbReference type="Pfam" id="PF12961">
    <property type="entry name" value="DUF3850"/>
    <property type="match status" value="1"/>
</dbReference>
<dbReference type="Gene3D" id="2.30.130.30">
    <property type="entry name" value="Hypothetical protein"/>
    <property type="match status" value="1"/>
</dbReference>
<reference evidence="2" key="1">
    <citation type="submission" date="2020-04" db="EMBL/GenBank/DDBJ databases">
        <authorList>
            <person name="Chiriac C."/>
            <person name="Salcher M."/>
            <person name="Ghai R."/>
            <person name="Kavagutti S V."/>
        </authorList>
    </citation>
    <scope>NUCLEOTIDE SEQUENCE</scope>
</reference>
<dbReference type="EMBL" id="LR796423">
    <property type="protein sequence ID" value="CAB4143718.1"/>
    <property type="molecule type" value="Genomic_DNA"/>
</dbReference>
<sequence length="90" mass="10406">MAVYNVKSWVPFFQAFKTGAKKHDMRDLKDRNYKVGDILVLEEYDPFKGEYTGDAMRMKITYMTSRDTPCAFSSAALDSNYCILSLEELK</sequence>
<dbReference type="InterPro" id="IPR015947">
    <property type="entry name" value="PUA-like_sf"/>
</dbReference>
<dbReference type="InterPro" id="IPR039440">
    <property type="entry name" value="DUF3850"/>
</dbReference>
<name>A0A6J5MAL2_9CAUD</name>
<protein>
    <recommendedName>
        <fullName evidence="1">DUF3850 domain-containing protein</fullName>
    </recommendedName>
</protein>
<dbReference type="SUPFAM" id="SSF88697">
    <property type="entry name" value="PUA domain-like"/>
    <property type="match status" value="1"/>
</dbReference>